<keyword evidence="3" id="KW-1185">Reference proteome</keyword>
<protein>
    <submittedName>
        <fullName evidence="2">DUF192 domain-containing protein</fullName>
    </submittedName>
</protein>
<dbReference type="PANTHER" id="PTHR37953:SF1">
    <property type="entry name" value="UPF0127 PROTEIN MJ1496"/>
    <property type="match status" value="1"/>
</dbReference>
<reference evidence="2 3" key="1">
    <citation type="journal article" date="2017" name="Int. J. Syst. Evol. Microbiol.">
        <title>Rhodosalinus sediminis gen. nov., sp. nov., isolated from marine saltern.</title>
        <authorList>
            <person name="Guo L.Y."/>
            <person name="Ling S.K."/>
            <person name="Li C.M."/>
            <person name="Chen G.J."/>
            <person name="Du Z.J."/>
        </authorList>
    </citation>
    <scope>NUCLEOTIDE SEQUENCE [LARGE SCALE GENOMIC DNA]</scope>
    <source>
        <strain evidence="2 3">WDN1C137</strain>
    </source>
</reference>
<dbReference type="InterPro" id="IPR003795">
    <property type="entry name" value="DUF192"/>
</dbReference>
<dbReference type="RefSeq" id="WP_115980835.1">
    <property type="nucleotide sequence ID" value="NZ_QOHR01000018.1"/>
</dbReference>
<evidence type="ECO:0000256" key="1">
    <source>
        <dbReference type="SAM" id="SignalP"/>
    </source>
</evidence>
<dbReference type="PANTHER" id="PTHR37953">
    <property type="entry name" value="UPF0127 PROTEIN MJ1496"/>
    <property type="match status" value="1"/>
</dbReference>
<dbReference type="Gene3D" id="2.60.120.1140">
    <property type="entry name" value="Protein of unknown function DUF192"/>
    <property type="match status" value="1"/>
</dbReference>
<dbReference type="OrthoDB" id="9808290at2"/>
<comment type="caution">
    <text evidence="2">The sequence shown here is derived from an EMBL/GenBank/DDBJ whole genome shotgun (WGS) entry which is preliminary data.</text>
</comment>
<evidence type="ECO:0000313" key="2">
    <source>
        <dbReference type="EMBL" id="REC55472.1"/>
    </source>
</evidence>
<accession>A0A3D9BPW2</accession>
<keyword evidence="1" id="KW-0732">Signal</keyword>
<gene>
    <name evidence="2" type="ORF">DRV84_11600</name>
</gene>
<feature type="chain" id="PRO_5017830755" evidence="1">
    <location>
        <begin position="28"/>
        <end position="162"/>
    </location>
</feature>
<sequence>MSHSLRRSARTAAALAALALAPVAAVAEPACRDDTVWLRGDWGEARFRVEVADTPEARAQGLMFVDEMPRSEGMLFVYERPQRVSFWMKNTLIPLDMIFADRAGVVRRVHAEAVPGDTTPIPGGDGIFVVLEINGGLAERFGIAPGTELRHPSLGEEAAWPC</sequence>
<dbReference type="Pfam" id="PF02643">
    <property type="entry name" value="DUF192"/>
    <property type="match status" value="1"/>
</dbReference>
<organism evidence="2 3">
    <name type="scientific">Rhodosalinus sediminis</name>
    <dbReference type="NCBI Taxonomy" id="1940533"/>
    <lineage>
        <taxon>Bacteria</taxon>
        <taxon>Pseudomonadati</taxon>
        <taxon>Pseudomonadota</taxon>
        <taxon>Alphaproteobacteria</taxon>
        <taxon>Rhodobacterales</taxon>
        <taxon>Paracoccaceae</taxon>
        <taxon>Rhodosalinus</taxon>
    </lineage>
</organism>
<feature type="signal peptide" evidence="1">
    <location>
        <begin position="1"/>
        <end position="27"/>
    </location>
</feature>
<dbReference type="AlphaFoldDB" id="A0A3D9BPW2"/>
<dbReference type="EMBL" id="QOHR01000018">
    <property type="protein sequence ID" value="REC55472.1"/>
    <property type="molecule type" value="Genomic_DNA"/>
</dbReference>
<name>A0A3D9BPW2_9RHOB</name>
<dbReference type="InterPro" id="IPR038695">
    <property type="entry name" value="Saro_0823-like_sf"/>
</dbReference>
<dbReference type="Proteomes" id="UP000257131">
    <property type="component" value="Unassembled WGS sequence"/>
</dbReference>
<evidence type="ECO:0000313" key="3">
    <source>
        <dbReference type="Proteomes" id="UP000257131"/>
    </source>
</evidence>
<proteinExistence type="predicted"/>